<evidence type="ECO:0000256" key="2">
    <source>
        <dbReference type="ARBA" id="ARBA00022454"/>
    </source>
</evidence>
<organism evidence="13">
    <name type="scientific">Drosophila grimshawi</name>
    <name type="common">Hawaiian fruit fly</name>
    <name type="synonym">Idiomyia grimshawi</name>
    <dbReference type="NCBI Taxonomy" id="7222"/>
    <lineage>
        <taxon>Eukaryota</taxon>
        <taxon>Metazoa</taxon>
        <taxon>Ecdysozoa</taxon>
        <taxon>Arthropoda</taxon>
        <taxon>Hexapoda</taxon>
        <taxon>Insecta</taxon>
        <taxon>Pterygota</taxon>
        <taxon>Neoptera</taxon>
        <taxon>Endopterygota</taxon>
        <taxon>Diptera</taxon>
        <taxon>Brachycera</taxon>
        <taxon>Muscomorpha</taxon>
        <taxon>Ephydroidea</taxon>
        <taxon>Drosophilidae</taxon>
        <taxon>Drosophila</taxon>
        <taxon>Hawaiian Drosophila</taxon>
    </lineage>
</organism>
<dbReference type="InterPro" id="IPR000719">
    <property type="entry name" value="Prot_kinase_dom"/>
</dbReference>
<reference evidence="12 13" key="1">
    <citation type="journal article" date="2007" name="Nature">
        <title>Evolution of genes and genomes on the Drosophila phylogeny.</title>
        <authorList>
            <consortium name="Drosophila 12 Genomes Consortium"/>
            <person name="Clark A.G."/>
            <person name="Eisen M.B."/>
            <person name="Smith D.R."/>
            <person name="Bergman C.M."/>
            <person name="Oliver B."/>
            <person name="Markow T.A."/>
            <person name="Kaufman T.C."/>
            <person name="Kellis M."/>
            <person name="Gelbart W."/>
            <person name="Iyer V.N."/>
            <person name="Pollard D.A."/>
            <person name="Sackton T.B."/>
            <person name="Larracuente A.M."/>
            <person name="Singh N.D."/>
            <person name="Abad J.P."/>
            <person name="Abt D.N."/>
            <person name="Adryan B."/>
            <person name="Aguade M."/>
            <person name="Akashi H."/>
            <person name="Anderson W.W."/>
            <person name="Aquadro C.F."/>
            <person name="Ardell D.H."/>
            <person name="Arguello R."/>
            <person name="Artieri C.G."/>
            <person name="Barbash D.A."/>
            <person name="Barker D."/>
            <person name="Barsanti P."/>
            <person name="Batterham P."/>
            <person name="Batzoglou S."/>
            <person name="Begun D."/>
            <person name="Bhutkar A."/>
            <person name="Blanco E."/>
            <person name="Bosak S.A."/>
            <person name="Bradley R.K."/>
            <person name="Brand A.D."/>
            <person name="Brent M.R."/>
            <person name="Brooks A.N."/>
            <person name="Brown R.H."/>
            <person name="Butlin R.K."/>
            <person name="Caggese C."/>
            <person name="Calvi B.R."/>
            <person name="Bernardo de Carvalho A."/>
            <person name="Caspi A."/>
            <person name="Castrezana S."/>
            <person name="Celniker S.E."/>
            <person name="Chang J.L."/>
            <person name="Chapple C."/>
            <person name="Chatterji S."/>
            <person name="Chinwalla A."/>
            <person name="Civetta A."/>
            <person name="Clifton S.W."/>
            <person name="Comeron J.M."/>
            <person name="Costello J.C."/>
            <person name="Coyne J.A."/>
            <person name="Daub J."/>
            <person name="David R.G."/>
            <person name="Delcher A.L."/>
            <person name="Delehaunty K."/>
            <person name="Do C.B."/>
            <person name="Ebling H."/>
            <person name="Edwards K."/>
            <person name="Eickbush T."/>
            <person name="Evans J.D."/>
            <person name="Filipski A."/>
            <person name="Findeiss S."/>
            <person name="Freyhult E."/>
            <person name="Fulton L."/>
            <person name="Fulton R."/>
            <person name="Garcia A.C."/>
            <person name="Gardiner A."/>
            <person name="Garfield D.A."/>
            <person name="Garvin B.E."/>
            <person name="Gibson G."/>
            <person name="Gilbert D."/>
            <person name="Gnerre S."/>
            <person name="Godfrey J."/>
            <person name="Good R."/>
            <person name="Gotea V."/>
            <person name="Gravely B."/>
            <person name="Greenberg A.J."/>
            <person name="Griffiths-Jones S."/>
            <person name="Gross S."/>
            <person name="Guigo R."/>
            <person name="Gustafson E.A."/>
            <person name="Haerty W."/>
            <person name="Hahn M.W."/>
            <person name="Halligan D.L."/>
            <person name="Halpern A.L."/>
            <person name="Halter G.M."/>
            <person name="Han M.V."/>
            <person name="Heger A."/>
            <person name="Hillier L."/>
            <person name="Hinrichs A.S."/>
            <person name="Holmes I."/>
            <person name="Hoskins R.A."/>
            <person name="Hubisz M.J."/>
            <person name="Hultmark D."/>
            <person name="Huntley M.A."/>
            <person name="Jaffe D.B."/>
            <person name="Jagadeeshan S."/>
            <person name="Jeck W.R."/>
            <person name="Johnson J."/>
            <person name="Jones C.D."/>
            <person name="Jordan W.C."/>
            <person name="Karpen G.H."/>
            <person name="Kataoka E."/>
            <person name="Keightley P.D."/>
            <person name="Kheradpour P."/>
            <person name="Kirkness E.F."/>
            <person name="Koerich L.B."/>
            <person name="Kristiansen K."/>
            <person name="Kudrna D."/>
            <person name="Kulathinal R.J."/>
            <person name="Kumar S."/>
            <person name="Kwok R."/>
            <person name="Lander E."/>
            <person name="Langley C.H."/>
            <person name="Lapoint R."/>
            <person name="Lazzaro B.P."/>
            <person name="Lee S.J."/>
            <person name="Levesque L."/>
            <person name="Li R."/>
            <person name="Lin C.F."/>
            <person name="Lin M.F."/>
            <person name="Lindblad-Toh K."/>
            <person name="Llopart A."/>
            <person name="Long M."/>
            <person name="Low L."/>
            <person name="Lozovsky E."/>
            <person name="Lu J."/>
            <person name="Luo M."/>
            <person name="Machado C.A."/>
            <person name="Makalowski W."/>
            <person name="Marzo M."/>
            <person name="Matsuda M."/>
            <person name="Matzkin L."/>
            <person name="McAllister B."/>
            <person name="McBride C.S."/>
            <person name="McKernan B."/>
            <person name="McKernan K."/>
            <person name="Mendez-Lago M."/>
            <person name="Minx P."/>
            <person name="Mollenhauer M.U."/>
            <person name="Montooth K."/>
            <person name="Mount S.M."/>
            <person name="Mu X."/>
            <person name="Myers E."/>
            <person name="Negre B."/>
            <person name="Newfeld S."/>
            <person name="Nielsen R."/>
            <person name="Noor M.A."/>
            <person name="O'Grady P."/>
            <person name="Pachter L."/>
            <person name="Papaceit M."/>
            <person name="Parisi M.J."/>
            <person name="Parisi M."/>
            <person name="Parts L."/>
            <person name="Pedersen J.S."/>
            <person name="Pesole G."/>
            <person name="Phillippy A.M."/>
            <person name="Ponting C.P."/>
            <person name="Pop M."/>
            <person name="Porcelli D."/>
            <person name="Powell J.R."/>
            <person name="Prohaska S."/>
            <person name="Pruitt K."/>
            <person name="Puig M."/>
            <person name="Quesneville H."/>
            <person name="Ram K.R."/>
            <person name="Rand D."/>
            <person name="Rasmussen M.D."/>
            <person name="Reed L.K."/>
            <person name="Reenan R."/>
            <person name="Reily A."/>
            <person name="Remington K.A."/>
            <person name="Rieger T.T."/>
            <person name="Ritchie M.G."/>
            <person name="Robin C."/>
            <person name="Rogers Y.H."/>
            <person name="Rohde C."/>
            <person name="Rozas J."/>
            <person name="Rubenfield M.J."/>
            <person name="Ruiz A."/>
            <person name="Russo S."/>
            <person name="Salzberg S.L."/>
            <person name="Sanchez-Gracia A."/>
            <person name="Saranga D.J."/>
            <person name="Sato H."/>
            <person name="Schaeffer S.W."/>
            <person name="Schatz M.C."/>
            <person name="Schlenke T."/>
            <person name="Schwartz R."/>
            <person name="Segarra C."/>
            <person name="Singh R.S."/>
            <person name="Sirot L."/>
            <person name="Sirota M."/>
            <person name="Sisneros N.B."/>
            <person name="Smith C.D."/>
            <person name="Smith T.F."/>
            <person name="Spieth J."/>
            <person name="Stage D.E."/>
            <person name="Stark A."/>
            <person name="Stephan W."/>
            <person name="Strausberg R.L."/>
            <person name="Strempel S."/>
            <person name="Sturgill D."/>
            <person name="Sutton G."/>
            <person name="Sutton G.G."/>
            <person name="Tao W."/>
            <person name="Teichmann S."/>
            <person name="Tobari Y.N."/>
            <person name="Tomimura Y."/>
            <person name="Tsolas J.M."/>
            <person name="Valente V.L."/>
            <person name="Venter E."/>
            <person name="Venter J.C."/>
            <person name="Vicario S."/>
            <person name="Vieira F.G."/>
            <person name="Vilella A.J."/>
            <person name="Villasante A."/>
            <person name="Walenz B."/>
            <person name="Wang J."/>
            <person name="Wasserman M."/>
            <person name="Watts T."/>
            <person name="Wilson D."/>
            <person name="Wilson R.K."/>
            <person name="Wing R.A."/>
            <person name="Wolfner M.F."/>
            <person name="Wong A."/>
            <person name="Wong G.K."/>
            <person name="Wu C.I."/>
            <person name="Wu G."/>
            <person name="Yamamoto D."/>
            <person name="Yang H.P."/>
            <person name="Yang S.P."/>
            <person name="Yorke J.A."/>
            <person name="Yoshida K."/>
            <person name="Zdobnov E."/>
            <person name="Zhang P."/>
            <person name="Zhang Y."/>
            <person name="Zimin A.V."/>
            <person name="Baldwin J."/>
            <person name="Abdouelleil A."/>
            <person name="Abdulkadir J."/>
            <person name="Abebe A."/>
            <person name="Abera B."/>
            <person name="Abreu J."/>
            <person name="Acer S.C."/>
            <person name="Aftuck L."/>
            <person name="Alexander A."/>
            <person name="An P."/>
            <person name="Anderson E."/>
            <person name="Anderson S."/>
            <person name="Arachi H."/>
            <person name="Azer M."/>
            <person name="Bachantsang P."/>
            <person name="Barry A."/>
            <person name="Bayul T."/>
            <person name="Berlin A."/>
            <person name="Bessette D."/>
            <person name="Bloom T."/>
            <person name="Blye J."/>
            <person name="Boguslavskiy L."/>
            <person name="Bonnet C."/>
            <person name="Boukhgalter B."/>
            <person name="Bourzgui I."/>
            <person name="Brown A."/>
            <person name="Cahill P."/>
            <person name="Channer S."/>
            <person name="Cheshatsang Y."/>
            <person name="Chuda L."/>
            <person name="Citroen M."/>
            <person name="Collymore A."/>
            <person name="Cooke P."/>
            <person name="Costello M."/>
            <person name="D'Aco K."/>
            <person name="Daza R."/>
            <person name="De Haan G."/>
            <person name="DeGray S."/>
            <person name="DeMaso C."/>
            <person name="Dhargay N."/>
            <person name="Dooley K."/>
            <person name="Dooley E."/>
            <person name="Doricent M."/>
            <person name="Dorje P."/>
            <person name="Dorjee K."/>
            <person name="Dupes A."/>
            <person name="Elong R."/>
            <person name="Falk J."/>
            <person name="Farina A."/>
            <person name="Faro S."/>
            <person name="Ferguson D."/>
            <person name="Fisher S."/>
            <person name="Foley C.D."/>
            <person name="Franke A."/>
            <person name="Friedrich D."/>
            <person name="Gadbois L."/>
            <person name="Gearin G."/>
            <person name="Gearin C.R."/>
            <person name="Giannoukos G."/>
            <person name="Goode T."/>
            <person name="Graham J."/>
            <person name="Grandbois E."/>
            <person name="Grewal S."/>
            <person name="Gyaltsen K."/>
            <person name="Hafez N."/>
            <person name="Hagos B."/>
            <person name="Hall J."/>
            <person name="Henson C."/>
            <person name="Hollinger A."/>
            <person name="Honan T."/>
            <person name="Huard M.D."/>
            <person name="Hughes L."/>
            <person name="Hurhula B."/>
            <person name="Husby M.E."/>
            <person name="Kamat A."/>
            <person name="Kanga B."/>
            <person name="Kashin S."/>
            <person name="Khazanovich D."/>
            <person name="Kisner P."/>
            <person name="Lance K."/>
            <person name="Lara M."/>
            <person name="Lee W."/>
            <person name="Lennon N."/>
            <person name="Letendre F."/>
            <person name="LeVine R."/>
            <person name="Lipovsky A."/>
            <person name="Liu X."/>
            <person name="Liu J."/>
            <person name="Liu S."/>
            <person name="Lokyitsang T."/>
            <person name="Lokyitsang Y."/>
            <person name="Lubonja R."/>
            <person name="Lui A."/>
            <person name="MacDonald P."/>
            <person name="Magnisalis V."/>
            <person name="Maru K."/>
            <person name="Matthews C."/>
            <person name="McCusker W."/>
            <person name="McDonough S."/>
            <person name="Mehta T."/>
            <person name="Meldrim J."/>
            <person name="Meneus L."/>
            <person name="Mihai O."/>
            <person name="Mihalev A."/>
            <person name="Mihova T."/>
            <person name="Mittelman R."/>
            <person name="Mlenga V."/>
            <person name="Montmayeur A."/>
            <person name="Mulrain L."/>
            <person name="Navidi A."/>
            <person name="Naylor J."/>
            <person name="Negash T."/>
            <person name="Nguyen T."/>
            <person name="Nguyen N."/>
            <person name="Nicol R."/>
            <person name="Norbu C."/>
            <person name="Norbu N."/>
            <person name="Novod N."/>
            <person name="O'Neill B."/>
            <person name="Osman S."/>
            <person name="Markiewicz E."/>
            <person name="Oyono O.L."/>
            <person name="Patti C."/>
            <person name="Phunkhang P."/>
            <person name="Pierre F."/>
            <person name="Priest M."/>
            <person name="Raghuraman S."/>
            <person name="Rege F."/>
            <person name="Reyes R."/>
            <person name="Rise C."/>
            <person name="Rogov P."/>
            <person name="Ross K."/>
            <person name="Ryan E."/>
            <person name="Settipalli S."/>
            <person name="Shea T."/>
            <person name="Sherpa N."/>
            <person name="Shi L."/>
            <person name="Shih D."/>
            <person name="Sparrow T."/>
            <person name="Spaulding J."/>
            <person name="Stalker J."/>
            <person name="Stange-Thomann N."/>
            <person name="Stavropoulos S."/>
            <person name="Stone C."/>
            <person name="Strader C."/>
            <person name="Tesfaye S."/>
            <person name="Thomson T."/>
            <person name="Thoulutsang Y."/>
            <person name="Thoulutsang D."/>
            <person name="Topham K."/>
            <person name="Topping I."/>
            <person name="Tsamla T."/>
            <person name="Vassiliev H."/>
            <person name="Vo A."/>
            <person name="Wangchuk T."/>
            <person name="Wangdi T."/>
            <person name="Weiand M."/>
            <person name="Wilkinson J."/>
            <person name="Wilson A."/>
            <person name="Yadav S."/>
            <person name="Young G."/>
            <person name="Yu Q."/>
            <person name="Zembek L."/>
            <person name="Zhong D."/>
            <person name="Zimmer A."/>
            <person name="Zwirko Z."/>
            <person name="Jaffe D.B."/>
            <person name="Alvarez P."/>
            <person name="Brockman W."/>
            <person name="Butler J."/>
            <person name="Chin C."/>
            <person name="Gnerre S."/>
            <person name="Grabherr M."/>
            <person name="Kleber M."/>
            <person name="Mauceli E."/>
            <person name="MacCallum I."/>
        </authorList>
    </citation>
    <scope>NUCLEOTIDE SEQUENCE [LARGE SCALE GENOMIC DNA]</scope>
    <source>
        <strain evidence="13">Tucson 15287-2541.00</strain>
    </source>
</reference>
<dbReference type="GO" id="GO:0000776">
    <property type="term" value="C:kinetochore"/>
    <property type="evidence" value="ECO:0007669"/>
    <property type="project" value="UniProtKB-KW"/>
</dbReference>
<dbReference type="PANTHER" id="PTHR14030:SF4">
    <property type="entry name" value="BUB1 KINASE, ISOFORM A-RELATED"/>
    <property type="match status" value="1"/>
</dbReference>
<keyword evidence="13" id="KW-1185">Reference proteome</keyword>
<dbReference type="GO" id="GO:0051754">
    <property type="term" value="P:meiotic sister chromatid cohesion, centromeric"/>
    <property type="evidence" value="ECO:0007669"/>
    <property type="project" value="TreeGrafter"/>
</dbReference>
<feature type="compositionally biased region" description="Low complexity" evidence="9">
    <location>
        <begin position="259"/>
        <end position="272"/>
    </location>
</feature>
<dbReference type="Gene3D" id="1.10.510.10">
    <property type="entry name" value="Transferase(Phosphotransferase) domain 1"/>
    <property type="match status" value="1"/>
</dbReference>
<evidence type="ECO:0000256" key="7">
    <source>
        <dbReference type="PROSITE-ProRule" id="PRU10141"/>
    </source>
</evidence>
<feature type="compositionally biased region" description="Polar residues" evidence="9">
    <location>
        <begin position="633"/>
        <end position="643"/>
    </location>
</feature>
<evidence type="ECO:0000256" key="3">
    <source>
        <dbReference type="ARBA" id="ARBA00022741"/>
    </source>
</evidence>
<protein>
    <submittedName>
        <fullName evidence="12">GH13382</fullName>
    </submittedName>
</protein>
<dbReference type="InterPro" id="IPR008271">
    <property type="entry name" value="Ser/Thr_kinase_AS"/>
</dbReference>
<evidence type="ECO:0000313" key="12">
    <source>
        <dbReference type="EMBL" id="EDV98838.1"/>
    </source>
</evidence>
<evidence type="ECO:0000256" key="4">
    <source>
        <dbReference type="ARBA" id="ARBA00022838"/>
    </source>
</evidence>
<dbReference type="InterPro" id="IPR015661">
    <property type="entry name" value="Bub1/Mad3"/>
</dbReference>
<dbReference type="PROSITE" id="PS00107">
    <property type="entry name" value="PROTEIN_KINASE_ATP"/>
    <property type="match status" value="1"/>
</dbReference>
<dbReference type="InterPro" id="IPR013212">
    <property type="entry name" value="Mad3/Bub1_I"/>
</dbReference>
<feature type="region of interest" description="Disordered" evidence="9">
    <location>
        <begin position="207"/>
        <end position="314"/>
    </location>
</feature>
<gene>
    <name evidence="12" type="primary">Dgri\GH13382</name>
    <name evidence="12" type="ORF">Dgri_GH13382</name>
</gene>
<feature type="compositionally biased region" description="Polar residues" evidence="9">
    <location>
        <begin position="11"/>
        <end position="24"/>
    </location>
</feature>
<feature type="compositionally biased region" description="Acidic residues" evidence="9">
    <location>
        <begin position="475"/>
        <end position="515"/>
    </location>
</feature>
<dbReference type="FunFam" id="1.10.510.10:FF:000807">
    <property type="entry name" value="Checkpoint serine/threonine-protein kinase bub1"/>
    <property type="match status" value="1"/>
</dbReference>
<dbReference type="SMART" id="SM00220">
    <property type="entry name" value="S_TKc"/>
    <property type="match status" value="1"/>
</dbReference>
<feature type="region of interest" description="Disordered" evidence="9">
    <location>
        <begin position="620"/>
        <end position="660"/>
    </location>
</feature>
<feature type="compositionally biased region" description="Acidic residues" evidence="9">
    <location>
        <begin position="522"/>
        <end position="532"/>
    </location>
</feature>
<keyword evidence="4" id="KW-0995">Kinetochore</keyword>
<keyword evidence="6" id="KW-0137">Centromere</keyword>
<feature type="region of interest" description="Disordered" evidence="9">
    <location>
        <begin position="1"/>
        <end position="24"/>
    </location>
</feature>
<dbReference type="SMR" id="B4JPK8"/>
<sequence length="1132" mass="129659">MAMHPYMRANPNPNQNQTNSVSVNLSPDEMHSFQKDKQAWEHAIVHYQGPDPLDHWYNYICWYENHAHSDPERKFRETLERCLTVYEHNEYYRQDVRLVRLWLKYIAMQTDQLRFYQVLFQRGTGRQVAAFYIGWASYYEARDQFKDAEAVFNLAFQEKAHSNAELQNAHAKFAYVRSMFYQQQQQQQLHQHQPHPPQDALQHLTTYTQAHHQQQQQQQAYHPAPSTPSRSHHHQSPDNFHQYQHPQPHQHHPPELPYHPHAQQTHYQHQTQPHPPPAPAPFEPQFPPSTSVAVNQSQTLPHPHYSPVFLPNRPAISDHYEPQMQAQMQQMLPAEAEIVSETQAAHQQEQEEEEEHVAAVESLSLSQVEGVRLPRNFHAYGRNNHETWKPALTLEEPDDPSRVCHYAKQLVYPAGAGIEYSPEELLGRKYAQLLEQRKQQQQQKAQQQQQLSDSYQSSSFYMTAMDGELYATTNDDEAEEGQSEVDDDDDDDDEVGDGDDDDDNADDNGEEEAEDELHSDQSDEESDGEGSDQTDQATKPTVYTNGVDMHFRAQTTTSFEQQNRSIKMKFKKERTLESSTYSAYTIESIYHQQQESPATPVKPPENVRSNVQDWSGVQRQRNGNHHFHPYLLGQTSTPKSTVNESRRARAKAKHGKFQPELLGSNSNSSCSVANAAAAAAAASSAGPIHNATFNDNANFSFSSAGGLDNSNSSLALAVDRLHVNNNRTHNNNNNNNNINNNNNNMSTVSVQSTTLADFSTFQENSYFATQHDAEAQERRLSKALETIARHLDREAIDPFNSELCRAFLAKLNFPGDDDAHASYKVVQTPLPKISNTRTLNVLEGVQFNIDKEVGRGSYGSVYKATDTRTGNVVALKYQKPPNSWEIYICDQVLKRIRDPEVLPGLMDISTAIIAPNASLIATEFSPFGSLLDINNKIRQATTKVMHESLVMHFSAQICNIVDHLHRQRIIHADIKPDNFLLMRVPSVDSDEPSLRLIDFGCAIDMSLFPDAESTKFRKVVQTDGFTCIEMQEGRPWSYETDLFCIASTVHVMLFGEYMQPQKRPNGWDIRQKLPRYLKKHVWSKFFSDLLNMQADKLPQLQQMRKVFDEECYRMDSELQKQIRTLSNILHRR</sequence>
<dbReference type="Pfam" id="PF00069">
    <property type="entry name" value="Pkinase"/>
    <property type="match status" value="1"/>
</dbReference>
<evidence type="ECO:0000259" key="11">
    <source>
        <dbReference type="PROSITE" id="PS51489"/>
    </source>
</evidence>
<dbReference type="GO" id="GO:0007094">
    <property type="term" value="P:mitotic spindle assembly checkpoint signaling"/>
    <property type="evidence" value="ECO:0007669"/>
    <property type="project" value="EnsemblMetazoa"/>
</dbReference>
<keyword evidence="5 7" id="KW-0067">ATP-binding</keyword>
<evidence type="ECO:0000313" key="13">
    <source>
        <dbReference type="Proteomes" id="UP000001070"/>
    </source>
</evidence>
<proteinExistence type="predicted"/>
<dbReference type="SMART" id="SM00777">
    <property type="entry name" value="Mad3_BUB1_I"/>
    <property type="match status" value="1"/>
</dbReference>
<dbReference type="GO" id="GO:0005813">
    <property type="term" value="C:centrosome"/>
    <property type="evidence" value="ECO:0007669"/>
    <property type="project" value="EnsemblMetazoa"/>
</dbReference>
<evidence type="ECO:0000256" key="8">
    <source>
        <dbReference type="SAM" id="Coils"/>
    </source>
</evidence>
<dbReference type="Gene3D" id="1.25.40.430">
    <property type="match status" value="1"/>
</dbReference>
<dbReference type="SUPFAM" id="SSF56112">
    <property type="entry name" value="Protein kinase-like (PK-like)"/>
    <property type="match status" value="1"/>
</dbReference>
<dbReference type="InParanoid" id="B4JPK8"/>
<feature type="region of interest" description="Disordered" evidence="9">
    <location>
        <begin position="475"/>
        <end position="545"/>
    </location>
</feature>
<evidence type="ECO:0000256" key="6">
    <source>
        <dbReference type="ARBA" id="ARBA00023328"/>
    </source>
</evidence>
<dbReference type="GO" id="GO:0005524">
    <property type="term" value="F:ATP binding"/>
    <property type="evidence" value="ECO:0007669"/>
    <property type="project" value="UniProtKB-UniRule"/>
</dbReference>
<comment type="subcellular location">
    <subcellularLocation>
        <location evidence="1">Chromosome</location>
        <location evidence="1">Centromere</location>
        <location evidence="1">Kinetochore</location>
    </subcellularLocation>
</comment>
<evidence type="ECO:0000256" key="1">
    <source>
        <dbReference type="ARBA" id="ARBA00004629"/>
    </source>
</evidence>
<feature type="domain" description="Protein kinase" evidence="10">
    <location>
        <begin position="847"/>
        <end position="1132"/>
    </location>
</feature>
<dbReference type="InterPro" id="IPR017441">
    <property type="entry name" value="Protein_kinase_ATP_BS"/>
</dbReference>
<dbReference type="PROSITE" id="PS00108">
    <property type="entry name" value="PROTEIN_KINASE_ST"/>
    <property type="match status" value="1"/>
</dbReference>
<feature type="compositionally biased region" description="Polar residues" evidence="9">
    <location>
        <begin position="533"/>
        <end position="544"/>
    </location>
</feature>
<name>B4JPK8_DROGR</name>
<dbReference type="EMBL" id="CH916372">
    <property type="protein sequence ID" value="EDV98838.1"/>
    <property type="molecule type" value="Genomic_DNA"/>
</dbReference>
<feature type="coiled-coil region" evidence="8">
    <location>
        <begin position="423"/>
        <end position="451"/>
    </location>
</feature>
<dbReference type="GO" id="GO:0032991">
    <property type="term" value="C:protein-containing complex"/>
    <property type="evidence" value="ECO:0007669"/>
    <property type="project" value="UniProtKB-ARBA"/>
</dbReference>
<dbReference type="OMA" id="NCEKGVG"/>
<dbReference type="CDD" id="cd13981">
    <property type="entry name" value="STKc_Bub1_BubR1"/>
    <property type="match status" value="1"/>
</dbReference>
<dbReference type="FunCoup" id="B4JPK8">
    <property type="interactions" value="58"/>
</dbReference>
<dbReference type="HOGENOM" id="CLU_004597_0_0_1"/>
<feature type="compositionally biased region" description="Low complexity" evidence="9">
    <location>
        <begin position="207"/>
        <end position="222"/>
    </location>
</feature>
<keyword evidence="2" id="KW-0158">Chromosome</keyword>
<dbReference type="eggNOG" id="KOG1166">
    <property type="taxonomic scope" value="Eukaryota"/>
</dbReference>
<evidence type="ECO:0000256" key="5">
    <source>
        <dbReference type="ARBA" id="ARBA00022840"/>
    </source>
</evidence>
<feature type="binding site" evidence="7">
    <location>
        <position position="876"/>
    </location>
    <ligand>
        <name>ATP</name>
        <dbReference type="ChEBI" id="CHEBI:30616"/>
    </ligand>
</feature>
<dbReference type="PhylomeDB" id="B4JPK8"/>
<feature type="compositionally biased region" description="Pro residues" evidence="9">
    <location>
        <begin position="273"/>
        <end position="287"/>
    </location>
</feature>
<dbReference type="Pfam" id="PF08311">
    <property type="entry name" value="Mad3_BUB1_I"/>
    <property type="match status" value="1"/>
</dbReference>
<dbReference type="OrthoDB" id="248495at2759"/>
<dbReference type="GO" id="GO:0005634">
    <property type="term" value="C:nucleus"/>
    <property type="evidence" value="ECO:0007669"/>
    <property type="project" value="TreeGrafter"/>
</dbReference>
<keyword evidence="3 7" id="KW-0547">Nucleotide-binding</keyword>
<feature type="domain" description="BUB1 N-terminal" evidence="11">
    <location>
        <begin position="40"/>
        <end position="200"/>
    </location>
</feature>
<dbReference type="PROSITE" id="PS51489">
    <property type="entry name" value="BUB1_N"/>
    <property type="match status" value="1"/>
</dbReference>
<dbReference type="InterPro" id="IPR011009">
    <property type="entry name" value="Kinase-like_dom_sf"/>
</dbReference>
<dbReference type="Proteomes" id="UP000001070">
    <property type="component" value="Unassembled WGS sequence"/>
</dbReference>
<feature type="compositionally biased region" description="Polar residues" evidence="9">
    <location>
        <begin position="289"/>
        <end position="300"/>
    </location>
</feature>
<dbReference type="STRING" id="7222.B4JPK8"/>
<dbReference type="PANTHER" id="PTHR14030">
    <property type="entry name" value="MITOTIC CHECKPOINT SERINE/THREONINE-PROTEIN KINASE BUB1"/>
    <property type="match status" value="1"/>
</dbReference>
<dbReference type="GO" id="GO:0004672">
    <property type="term" value="F:protein kinase activity"/>
    <property type="evidence" value="ECO:0007669"/>
    <property type="project" value="InterPro"/>
</dbReference>
<accession>B4JPK8</accession>
<keyword evidence="8" id="KW-0175">Coiled coil</keyword>
<dbReference type="AlphaFoldDB" id="B4JPK8"/>
<evidence type="ECO:0000256" key="9">
    <source>
        <dbReference type="SAM" id="MobiDB-lite"/>
    </source>
</evidence>
<evidence type="ECO:0000259" key="10">
    <source>
        <dbReference type="PROSITE" id="PS50011"/>
    </source>
</evidence>
<dbReference type="PROSITE" id="PS50011">
    <property type="entry name" value="PROTEIN_KINASE_DOM"/>
    <property type="match status" value="1"/>
</dbReference>